<dbReference type="InterPro" id="IPR050730">
    <property type="entry name" value="UBX_domain-protein"/>
</dbReference>
<dbReference type="InterPro" id="IPR029071">
    <property type="entry name" value="Ubiquitin-like_domsf"/>
</dbReference>
<accession>A0A022QPE8</accession>
<name>A0A022QPE8_ERYGU</name>
<dbReference type="CDD" id="cd01767">
    <property type="entry name" value="UBX"/>
    <property type="match status" value="1"/>
</dbReference>
<dbReference type="OMA" id="IQKLMEH"/>
<dbReference type="CDD" id="cd14351">
    <property type="entry name" value="UBA_Ubx1_like"/>
    <property type="match status" value="1"/>
</dbReference>
<dbReference type="Pfam" id="PF14555">
    <property type="entry name" value="UBA_4"/>
    <property type="match status" value="1"/>
</dbReference>
<dbReference type="InterPro" id="IPR003903">
    <property type="entry name" value="UIM_dom"/>
</dbReference>
<dbReference type="OrthoDB" id="1920064at2759"/>
<dbReference type="InterPro" id="IPR009060">
    <property type="entry name" value="UBA-like_sf"/>
</dbReference>
<keyword evidence="4" id="KW-1185">Reference proteome</keyword>
<proteinExistence type="predicted"/>
<organism evidence="3 4">
    <name type="scientific">Erythranthe guttata</name>
    <name type="common">Yellow monkey flower</name>
    <name type="synonym">Mimulus guttatus</name>
    <dbReference type="NCBI Taxonomy" id="4155"/>
    <lineage>
        <taxon>Eukaryota</taxon>
        <taxon>Viridiplantae</taxon>
        <taxon>Streptophyta</taxon>
        <taxon>Embryophyta</taxon>
        <taxon>Tracheophyta</taxon>
        <taxon>Spermatophyta</taxon>
        <taxon>Magnoliopsida</taxon>
        <taxon>eudicotyledons</taxon>
        <taxon>Gunneridae</taxon>
        <taxon>Pentapetalae</taxon>
        <taxon>asterids</taxon>
        <taxon>lamiids</taxon>
        <taxon>Lamiales</taxon>
        <taxon>Phrymaceae</taxon>
        <taxon>Erythranthe</taxon>
    </lineage>
</organism>
<dbReference type="STRING" id="4155.A0A022QPE8"/>
<dbReference type="SUPFAM" id="SSF54236">
    <property type="entry name" value="Ubiquitin-like"/>
    <property type="match status" value="1"/>
</dbReference>
<dbReference type="PANTHER" id="PTHR23322:SF93">
    <property type="entry name" value="UBX DOMAIN-CONTAINING PROTEIN 8"/>
    <property type="match status" value="1"/>
</dbReference>
<dbReference type="EMBL" id="KI631140">
    <property type="protein sequence ID" value="EYU29836.1"/>
    <property type="molecule type" value="Genomic_DNA"/>
</dbReference>
<dbReference type="PANTHER" id="PTHR23322">
    <property type="entry name" value="FAS-ASSOCIATED PROTEIN"/>
    <property type="match status" value="1"/>
</dbReference>
<dbReference type="Proteomes" id="UP000030748">
    <property type="component" value="Unassembled WGS sequence"/>
</dbReference>
<dbReference type="PROSITE" id="PS50033">
    <property type="entry name" value="UBX"/>
    <property type="match status" value="1"/>
</dbReference>
<evidence type="ECO:0000256" key="1">
    <source>
        <dbReference type="ARBA" id="ARBA00022786"/>
    </source>
</evidence>
<dbReference type="InterPro" id="IPR001012">
    <property type="entry name" value="UBX_dom"/>
</dbReference>
<dbReference type="PhylomeDB" id="A0A022QPE8"/>
<evidence type="ECO:0000313" key="4">
    <source>
        <dbReference type="Proteomes" id="UP000030748"/>
    </source>
</evidence>
<dbReference type="AlphaFoldDB" id="A0A022QPE8"/>
<dbReference type="SMART" id="SM00726">
    <property type="entry name" value="UIM"/>
    <property type="match status" value="2"/>
</dbReference>
<evidence type="ECO:0000259" key="2">
    <source>
        <dbReference type="PROSITE" id="PS50033"/>
    </source>
</evidence>
<dbReference type="GO" id="GO:0043130">
    <property type="term" value="F:ubiquitin binding"/>
    <property type="evidence" value="ECO:0000318"/>
    <property type="project" value="GO_Central"/>
</dbReference>
<keyword evidence="1" id="KW-0833">Ubl conjugation pathway</keyword>
<dbReference type="SUPFAM" id="SSF46934">
    <property type="entry name" value="UBA-like"/>
    <property type="match status" value="1"/>
</dbReference>
<dbReference type="KEGG" id="egt:105966374"/>
<sequence>MARPDREAIVDTFMSITGVDEAVAIQKLEEHFGDLNEAVNAHFNEADTSITQEASFTSIRDHGMDIDDPLPAQSHRPTSSFLPFARDFNPFSMLDPNCTRSIFDIGNSATRSPFVSHPREVEIPIEVKDGIGDSSGAPTIEDVTETVHQPGPVIRGTVIMDDEDDDVADYGNDIEEEMIRAAIEASKLDASMSNQLDSDILDVRDSAPQPINSLPEDDELAHAVSLSLQENQRQLAAKEASLPQEPTADDENAVTLLLRMPDGNKCERRFLKSDKLQCLFDFIDVGRVVKPGSYRLVRHYPRRVFSDEESTSTLHELGLTSKYEALHLELI</sequence>
<feature type="domain" description="UBX" evidence="2">
    <location>
        <begin position="249"/>
        <end position="327"/>
    </location>
</feature>
<dbReference type="Gene3D" id="1.10.8.10">
    <property type="entry name" value="DNA helicase RuvA subunit, C-terminal domain"/>
    <property type="match status" value="1"/>
</dbReference>
<gene>
    <name evidence="3" type="ORF">MIMGU_mgv1a009795mg</name>
</gene>
<dbReference type="eggNOG" id="KOG1363">
    <property type="taxonomic scope" value="Eukaryota"/>
</dbReference>
<dbReference type="SMART" id="SM00166">
    <property type="entry name" value="UBX"/>
    <property type="match status" value="1"/>
</dbReference>
<dbReference type="Gene3D" id="3.10.20.90">
    <property type="entry name" value="Phosphatidylinositol 3-kinase Catalytic Subunit, Chain A, domain 1"/>
    <property type="match status" value="1"/>
</dbReference>
<reference evidence="3 4" key="1">
    <citation type="journal article" date="2013" name="Proc. Natl. Acad. Sci. U.S.A.">
        <title>Fine-scale variation in meiotic recombination in Mimulus inferred from population shotgun sequencing.</title>
        <authorList>
            <person name="Hellsten U."/>
            <person name="Wright K.M."/>
            <person name="Jenkins J."/>
            <person name="Shu S."/>
            <person name="Yuan Y."/>
            <person name="Wessler S.R."/>
            <person name="Schmutz J."/>
            <person name="Willis J.H."/>
            <person name="Rokhsar D.S."/>
        </authorList>
    </citation>
    <scope>NUCLEOTIDE SEQUENCE [LARGE SCALE GENOMIC DNA]</scope>
    <source>
        <strain evidence="4">cv. DUN x IM62</strain>
    </source>
</reference>
<evidence type="ECO:0000313" key="3">
    <source>
        <dbReference type="EMBL" id="EYU29836.1"/>
    </source>
</evidence>
<dbReference type="Pfam" id="PF00789">
    <property type="entry name" value="UBX"/>
    <property type="match status" value="1"/>
</dbReference>
<protein>
    <recommendedName>
        <fullName evidence="2">UBX domain-containing protein</fullName>
    </recommendedName>
</protein>